<dbReference type="Proteomes" id="UP000800093">
    <property type="component" value="Unassembled WGS sequence"/>
</dbReference>
<proteinExistence type="predicted"/>
<evidence type="ECO:0000313" key="1">
    <source>
        <dbReference type="EMBL" id="KAF2264079.1"/>
    </source>
</evidence>
<dbReference type="AlphaFoldDB" id="A0A9P4KDG6"/>
<dbReference type="EMBL" id="ML986619">
    <property type="protein sequence ID" value="KAF2264079.1"/>
    <property type="molecule type" value="Genomic_DNA"/>
</dbReference>
<gene>
    <name evidence="1" type="ORF">CC78DRAFT_617119</name>
</gene>
<evidence type="ECO:0000313" key="2">
    <source>
        <dbReference type="Proteomes" id="UP000800093"/>
    </source>
</evidence>
<protein>
    <submittedName>
        <fullName evidence="1">Uncharacterized protein</fullName>
    </submittedName>
</protein>
<organism evidence="1 2">
    <name type="scientific">Lojkania enalia</name>
    <dbReference type="NCBI Taxonomy" id="147567"/>
    <lineage>
        <taxon>Eukaryota</taxon>
        <taxon>Fungi</taxon>
        <taxon>Dikarya</taxon>
        <taxon>Ascomycota</taxon>
        <taxon>Pezizomycotina</taxon>
        <taxon>Dothideomycetes</taxon>
        <taxon>Pleosporomycetidae</taxon>
        <taxon>Pleosporales</taxon>
        <taxon>Pleosporales incertae sedis</taxon>
        <taxon>Lojkania</taxon>
    </lineage>
</organism>
<name>A0A9P4KDG6_9PLEO</name>
<sequence length="259" mass="30208">MRLRDSFVIGANARTRSTQGAARTITGGILLWHLIRCHSLSQRPPIEMKLELDADFWAQHWAEDRVAARARNPSWATTIHRGIHLELRLGNIIDMTQNLPQGLKITGASLNLRYFKIRKQERLSNGFRFSGSAIQAPYRRLFKRTMIQVQILLDHSERENERLGLQRAYSGLKKFSSGRQDRTRERREGRYGTSHYEVDDFPQYHAETIKVSGQLQLLNAIRLRRYRDDFVDVDGQTNTQQNFKTRSAHDIKSRTIEYD</sequence>
<keyword evidence="2" id="KW-1185">Reference proteome</keyword>
<accession>A0A9P4KDG6</accession>
<reference evidence="2" key="1">
    <citation type="journal article" date="2020" name="Stud. Mycol.">
        <title>101 Dothideomycetes genomes: A test case for predicting lifestyles and emergence of pathogens.</title>
        <authorList>
            <person name="Haridas S."/>
            <person name="Albert R."/>
            <person name="Binder M."/>
            <person name="Bloem J."/>
            <person name="LaButti K."/>
            <person name="Salamov A."/>
            <person name="Andreopoulos B."/>
            <person name="Baker S."/>
            <person name="Barry K."/>
            <person name="Bills G."/>
            <person name="Bluhm B."/>
            <person name="Cannon C."/>
            <person name="Castanera R."/>
            <person name="Culley D."/>
            <person name="Daum C."/>
            <person name="Ezra D."/>
            <person name="Gonzalez J."/>
            <person name="Henrissat B."/>
            <person name="Kuo A."/>
            <person name="Liang C."/>
            <person name="Lipzen A."/>
            <person name="Lutzoni F."/>
            <person name="Magnuson J."/>
            <person name="Mondo S."/>
            <person name="Nolan M."/>
            <person name="Ohm R."/>
            <person name="Pangilinan J."/>
            <person name="Park H.-J."/>
            <person name="Ramirez L."/>
            <person name="Alfaro M."/>
            <person name="Sun H."/>
            <person name="Tritt A."/>
            <person name="Yoshinaga Y."/>
            <person name="Zwiers L.-H."/>
            <person name="Turgeon B."/>
            <person name="Goodwin S."/>
            <person name="Spatafora J."/>
            <person name="Crous P."/>
            <person name="Grigoriev I."/>
        </authorList>
    </citation>
    <scope>NUCLEOTIDE SEQUENCE [LARGE SCALE GENOMIC DNA]</scope>
    <source>
        <strain evidence="2">CBS 304.66</strain>
    </source>
</reference>
<comment type="caution">
    <text evidence="1">The sequence shown here is derived from an EMBL/GenBank/DDBJ whole genome shotgun (WGS) entry which is preliminary data.</text>
</comment>